<organism evidence="2 3">
    <name type="scientific">Euplotes crassus</name>
    <dbReference type="NCBI Taxonomy" id="5936"/>
    <lineage>
        <taxon>Eukaryota</taxon>
        <taxon>Sar</taxon>
        <taxon>Alveolata</taxon>
        <taxon>Ciliophora</taxon>
        <taxon>Intramacronucleata</taxon>
        <taxon>Spirotrichea</taxon>
        <taxon>Hypotrichia</taxon>
        <taxon>Euplotida</taxon>
        <taxon>Euplotidae</taxon>
        <taxon>Moneuplotes</taxon>
    </lineage>
</organism>
<feature type="transmembrane region" description="Helical" evidence="1">
    <location>
        <begin position="38"/>
        <end position="63"/>
    </location>
</feature>
<name>A0AAD1UI80_EUPCR</name>
<protein>
    <submittedName>
        <fullName evidence="2">Uncharacterized protein</fullName>
    </submittedName>
</protein>
<feature type="transmembrane region" description="Helical" evidence="1">
    <location>
        <begin position="244"/>
        <end position="265"/>
    </location>
</feature>
<proteinExistence type="predicted"/>
<feature type="transmembrane region" description="Helical" evidence="1">
    <location>
        <begin position="128"/>
        <end position="148"/>
    </location>
</feature>
<sequence>MNSSLIPLAVVVIILNAFCLIAIGILARNYWKIKIREFYFRAIILFLVIAYLVRISAMIYVFFGPEKTCEYNSQSDKEVPLGRNWLIYGPIVLHTFSIFTYSCRWTSFCIMTTAQISIREKRIKTQQCLVKVAYISVISLCFIIYVVYPFTIESKLNILPGFMIALNFICPLLLLFVANYFLCILKNNERSLYKQKATPIRIYTSLIAFWLLVRCAGLALDFYVQMMGLDHKDPSYTLINVNDYVWLTCYFTELFPPISIMIVLWKSFKEMQIILAKKENKIQIKTESSGSLVKRDNAEETALLQKQLLKTKPTSDFIDEEEKGSIKHSSFLSYSLFGDEEIETISHDV</sequence>
<keyword evidence="3" id="KW-1185">Reference proteome</keyword>
<keyword evidence="1" id="KW-1133">Transmembrane helix</keyword>
<dbReference type="Proteomes" id="UP001295684">
    <property type="component" value="Unassembled WGS sequence"/>
</dbReference>
<feature type="transmembrane region" description="Helical" evidence="1">
    <location>
        <begin position="202"/>
        <end position="224"/>
    </location>
</feature>
<feature type="transmembrane region" description="Helical" evidence="1">
    <location>
        <begin position="85"/>
        <end position="107"/>
    </location>
</feature>
<evidence type="ECO:0000313" key="3">
    <source>
        <dbReference type="Proteomes" id="UP001295684"/>
    </source>
</evidence>
<accession>A0AAD1UI80</accession>
<dbReference type="AlphaFoldDB" id="A0AAD1UI80"/>
<evidence type="ECO:0000313" key="2">
    <source>
        <dbReference type="EMBL" id="CAI2367147.1"/>
    </source>
</evidence>
<feature type="transmembrane region" description="Helical" evidence="1">
    <location>
        <begin position="6"/>
        <end position="26"/>
    </location>
</feature>
<feature type="transmembrane region" description="Helical" evidence="1">
    <location>
        <begin position="160"/>
        <end position="182"/>
    </location>
</feature>
<keyword evidence="1" id="KW-0812">Transmembrane</keyword>
<keyword evidence="1" id="KW-0472">Membrane</keyword>
<comment type="caution">
    <text evidence="2">The sequence shown here is derived from an EMBL/GenBank/DDBJ whole genome shotgun (WGS) entry which is preliminary data.</text>
</comment>
<dbReference type="EMBL" id="CAMPGE010008242">
    <property type="protein sequence ID" value="CAI2367147.1"/>
    <property type="molecule type" value="Genomic_DNA"/>
</dbReference>
<gene>
    <name evidence="2" type="ORF">ECRASSUSDP1_LOCUS8424</name>
</gene>
<reference evidence="2" key="1">
    <citation type="submission" date="2023-07" db="EMBL/GenBank/DDBJ databases">
        <authorList>
            <consortium name="AG Swart"/>
            <person name="Singh M."/>
            <person name="Singh A."/>
            <person name="Seah K."/>
            <person name="Emmerich C."/>
        </authorList>
    </citation>
    <scope>NUCLEOTIDE SEQUENCE</scope>
    <source>
        <strain evidence="2">DP1</strain>
    </source>
</reference>
<evidence type="ECO:0000256" key="1">
    <source>
        <dbReference type="SAM" id="Phobius"/>
    </source>
</evidence>